<keyword evidence="3" id="KW-0808">Transferase</keyword>
<keyword evidence="7" id="KW-0472">Membrane</keyword>
<keyword evidence="6" id="KW-0067">ATP-binding</keyword>
<proteinExistence type="inferred from homology"/>
<evidence type="ECO:0000256" key="7">
    <source>
        <dbReference type="SAM" id="Phobius"/>
    </source>
</evidence>
<keyword evidence="4" id="KW-0547">Nucleotide-binding</keyword>
<keyword evidence="5" id="KW-0418">Kinase</keyword>
<protein>
    <submittedName>
        <fullName evidence="8">Uncharacterized protein</fullName>
    </submittedName>
</protein>
<dbReference type="PANTHER" id="PTHR24349">
    <property type="entry name" value="SERINE/THREONINE-PROTEIN KINASE"/>
    <property type="match status" value="1"/>
</dbReference>
<evidence type="ECO:0000256" key="4">
    <source>
        <dbReference type="ARBA" id="ARBA00022741"/>
    </source>
</evidence>
<dbReference type="Proteomes" id="UP001358586">
    <property type="component" value="Chromosome 9"/>
</dbReference>
<evidence type="ECO:0000256" key="6">
    <source>
        <dbReference type="ARBA" id="ARBA00022840"/>
    </source>
</evidence>
<dbReference type="SUPFAM" id="SSF56112">
    <property type="entry name" value="Protein kinase-like (PK-like)"/>
    <property type="match status" value="1"/>
</dbReference>
<evidence type="ECO:0000256" key="1">
    <source>
        <dbReference type="ARBA" id="ARBA00005354"/>
    </source>
</evidence>
<comment type="similarity">
    <text evidence="1">Belongs to the protein kinase superfamily. CAMK Ser/Thr protein kinase family. CaMK subfamily.</text>
</comment>
<comment type="caution">
    <text evidence="8">The sequence shown here is derived from an EMBL/GenBank/DDBJ whole genome shotgun (WGS) entry which is preliminary data.</text>
</comment>
<dbReference type="InterPro" id="IPR011009">
    <property type="entry name" value="Kinase-like_dom_sf"/>
</dbReference>
<accession>A0ABR0NMA5</accession>
<name>A0ABR0NMA5_GOSAR</name>
<organism evidence="8 9">
    <name type="scientific">Gossypium arboreum</name>
    <name type="common">Tree cotton</name>
    <name type="synonym">Gossypium nanking</name>
    <dbReference type="NCBI Taxonomy" id="29729"/>
    <lineage>
        <taxon>Eukaryota</taxon>
        <taxon>Viridiplantae</taxon>
        <taxon>Streptophyta</taxon>
        <taxon>Embryophyta</taxon>
        <taxon>Tracheophyta</taxon>
        <taxon>Spermatophyta</taxon>
        <taxon>Magnoliopsida</taxon>
        <taxon>eudicotyledons</taxon>
        <taxon>Gunneridae</taxon>
        <taxon>Pentapetalae</taxon>
        <taxon>rosids</taxon>
        <taxon>malvids</taxon>
        <taxon>Malvales</taxon>
        <taxon>Malvaceae</taxon>
        <taxon>Malvoideae</taxon>
        <taxon>Gossypium</taxon>
    </lineage>
</organism>
<evidence type="ECO:0000256" key="2">
    <source>
        <dbReference type="ARBA" id="ARBA00022527"/>
    </source>
</evidence>
<keyword evidence="2" id="KW-0723">Serine/threonine-protein kinase</keyword>
<dbReference type="Gene3D" id="1.10.510.10">
    <property type="entry name" value="Transferase(Phosphotransferase) domain 1"/>
    <property type="match status" value="1"/>
</dbReference>
<reference evidence="8 9" key="1">
    <citation type="submission" date="2023-03" db="EMBL/GenBank/DDBJ databases">
        <title>WGS of Gossypium arboreum.</title>
        <authorList>
            <person name="Yu D."/>
        </authorList>
    </citation>
    <scope>NUCLEOTIDE SEQUENCE [LARGE SCALE GENOMIC DNA]</scope>
    <source>
        <tissue evidence="8">Leaf</tissue>
    </source>
</reference>
<evidence type="ECO:0000256" key="3">
    <source>
        <dbReference type="ARBA" id="ARBA00022679"/>
    </source>
</evidence>
<dbReference type="InterPro" id="IPR050205">
    <property type="entry name" value="CDPK_Ser/Thr_kinases"/>
</dbReference>
<keyword evidence="7" id="KW-0812">Transmembrane</keyword>
<feature type="transmembrane region" description="Helical" evidence="7">
    <location>
        <begin position="30"/>
        <end position="47"/>
    </location>
</feature>
<evidence type="ECO:0000256" key="5">
    <source>
        <dbReference type="ARBA" id="ARBA00022777"/>
    </source>
</evidence>
<keyword evidence="9" id="KW-1185">Reference proteome</keyword>
<evidence type="ECO:0000313" key="9">
    <source>
        <dbReference type="Proteomes" id="UP001358586"/>
    </source>
</evidence>
<dbReference type="EMBL" id="JARKNE010000009">
    <property type="protein sequence ID" value="KAK5802469.1"/>
    <property type="molecule type" value="Genomic_DNA"/>
</dbReference>
<evidence type="ECO:0000313" key="8">
    <source>
        <dbReference type="EMBL" id="KAK5802469.1"/>
    </source>
</evidence>
<keyword evidence="7" id="KW-1133">Transmembrane helix</keyword>
<sequence>MGIHSPYFDLPRIISWRVKFKYFFFESNNLNMILLLPLLLHSFIIKASKNIMEATRNEISNKIRSFGCDTSSTVDDNFVAETEKEIFKAVLEGAKDLIRKMLARDPKKRITAAEALEHPWVKKGGDASDKPIDSAVLSRLKQFRVMNKLTL</sequence>
<gene>
    <name evidence="8" type="ORF">PVK06_030062</name>
</gene>